<dbReference type="Pfam" id="PF04055">
    <property type="entry name" value="Radical_SAM"/>
    <property type="match status" value="1"/>
</dbReference>
<organism evidence="14 15">
    <name type="scientific">Actinomarinicola tropica</name>
    <dbReference type="NCBI Taxonomy" id="2789776"/>
    <lineage>
        <taxon>Bacteria</taxon>
        <taxon>Bacillati</taxon>
        <taxon>Actinomycetota</taxon>
        <taxon>Acidimicrobiia</taxon>
        <taxon>Acidimicrobiales</taxon>
        <taxon>Iamiaceae</taxon>
        <taxon>Actinomarinicola</taxon>
    </lineage>
</organism>
<dbReference type="SFLD" id="SFLDG01067">
    <property type="entry name" value="SPASM/twitch_domain_containing"/>
    <property type="match status" value="1"/>
</dbReference>
<feature type="binding site" evidence="12">
    <location>
        <position position="257"/>
    </location>
    <ligand>
        <name>[4Fe-4S] cluster</name>
        <dbReference type="ChEBI" id="CHEBI:49883"/>
        <label>2</label>
        <note>4Fe-4S-substrate</note>
    </ligand>
</feature>
<evidence type="ECO:0000256" key="11">
    <source>
        <dbReference type="ARBA" id="ARBA00048697"/>
    </source>
</evidence>
<feature type="binding site" evidence="12">
    <location>
        <position position="260"/>
    </location>
    <ligand>
        <name>[4Fe-4S] cluster</name>
        <dbReference type="ChEBI" id="CHEBI:49883"/>
        <label>2</label>
        <note>4Fe-4S-substrate</note>
    </ligand>
</feature>
<proteinExistence type="inferred from homology"/>
<dbReference type="GO" id="GO:0046872">
    <property type="term" value="F:metal ion binding"/>
    <property type="evidence" value="ECO:0007669"/>
    <property type="project" value="UniProtKB-KW"/>
</dbReference>
<dbReference type="PANTHER" id="PTHR22960:SF0">
    <property type="entry name" value="MOLYBDENUM COFACTOR BIOSYNTHESIS PROTEIN 1"/>
    <property type="match status" value="1"/>
</dbReference>
<dbReference type="HAMAP" id="MF_01225_B">
    <property type="entry name" value="MoaA_B"/>
    <property type="match status" value="1"/>
</dbReference>
<evidence type="ECO:0000313" key="14">
    <source>
        <dbReference type="EMBL" id="QGG96094.1"/>
    </source>
</evidence>
<keyword evidence="15" id="KW-1185">Reference proteome</keyword>
<evidence type="ECO:0000256" key="2">
    <source>
        <dbReference type="ARBA" id="ARBA00022485"/>
    </source>
</evidence>
<comment type="function">
    <text evidence="12">Catalyzes the cyclization of GTP to (8S)-3',8-cyclo-7,8-dihydroguanosine 5'-triphosphate.</text>
</comment>
<name>A0A5Q2RKT0_9ACTN</name>
<dbReference type="SFLD" id="SFLDG01386">
    <property type="entry name" value="main_SPASM_domain-containing"/>
    <property type="match status" value="1"/>
</dbReference>
<feature type="binding site" evidence="12">
    <location>
        <position position="158"/>
    </location>
    <ligand>
        <name>GTP</name>
        <dbReference type="ChEBI" id="CHEBI:37565"/>
    </ligand>
</feature>
<feature type="binding site" evidence="12">
    <location>
        <position position="17"/>
    </location>
    <ligand>
        <name>GTP</name>
        <dbReference type="ChEBI" id="CHEBI:37565"/>
    </ligand>
</feature>
<keyword evidence="6 12" id="KW-0408">Iron</keyword>
<dbReference type="SUPFAM" id="SSF102114">
    <property type="entry name" value="Radical SAM enzymes"/>
    <property type="match status" value="1"/>
</dbReference>
<dbReference type="SFLD" id="SFLDS00029">
    <property type="entry name" value="Radical_SAM"/>
    <property type="match status" value="1"/>
</dbReference>
<evidence type="ECO:0000256" key="12">
    <source>
        <dbReference type="HAMAP-Rule" id="MF_01225"/>
    </source>
</evidence>
<dbReference type="NCBIfam" id="TIGR02666">
    <property type="entry name" value="moaA"/>
    <property type="match status" value="1"/>
</dbReference>
<dbReference type="InterPro" id="IPR007197">
    <property type="entry name" value="rSAM"/>
</dbReference>
<keyword evidence="7 12" id="KW-0411">Iron-sulfur</keyword>
<dbReference type="InterPro" id="IPR058240">
    <property type="entry name" value="rSAM_sf"/>
</dbReference>
<dbReference type="InterPro" id="IPR010505">
    <property type="entry name" value="MoaA_twitch"/>
</dbReference>
<dbReference type="GO" id="GO:0061799">
    <property type="term" value="F:cyclic pyranopterin monophosphate synthase activity"/>
    <property type="evidence" value="ECO:0007669"/>
    <property type="project" value="TreeGrafter"/>
</dbReference>
<evidence type="ECO:0000256" key="1">
    <source>
        <dbReference type="ARBA" id="ARBA00012167"/>
    </source>
</evidence>
<dbReference type="AlphaFoldDB" id="A0A5Q2RKT0"/>
<gene>
    <name evidence="12 14" type="primary">moaA</name>
    <name evidence="14" type="ORF">GH723_13855</name>
</gene>
<sequence length="330" mass="36019">MVTPLVDSFGRTHRDLRISITDRCNFRCTYCMPAEGLQWLPREDVLSFEEIVRIARLLVEEHGFESIRLTGGEPTVRAHLPELVAQLAALGVDLSLTTNGATLRSLARLLADAGLRRINISLDTLRRDRFVEITRRDELASVLDGIDAALEAGLSPVKINVVAMRGVNDDELVDFARFGRDTGVVVRFIEFMPLDATGEWTNGQVVTHAEIVDRIGAVFPLEPLGDVARGSAPAERFRYVDGRGEIGVIATVTQSFCASCDRVRLTAEGQLRSCLFALDHTDLRGLLRGGGTDAELSAAISRCVGEKWAGNNVGSVQFIRPSKSMSQLGG</sequence>
<keyword evidence="3 12" id="KW-0949">S-adenosyl-L-methionine</keyword>
<dbReference type="SMART" id="SM00729">
    <property type="entry name" value="Elp3"/>
    <property type="match status" value="1"/>
</dbReference>
<feature type="binding site" evidence="12">
    <location>
        <position position="192"/>
    </location>
    <ligand>
        <name>S-adenosyl-L-methionine</name>
        <dbReference type="ChEBI" id="CHEBI:59789"/>
    </ligand>
</feature>
<dbReference type="NCBIfam" id="NF001199">
    <property type="entry name" value="PRK00164.2-1"/>
    <property type="match status" value="1"/>
</dbReference>
<dbReference type="RefSeq" id="WP_153760200.1">
    <property type="nucleotide sequence ID" value="NZ_CP045851.1"/>
</dbReference>
<dbReference type="InterPro" id="IPR006638">
    <property type="entry name" value="Elp3/MiaA/NifB-like_rSAM"/>
</dbReference>
<dbReference type="CDD" id="cd21117">
    <property type="entry name" value="Twitch_MoaA"/>
    <property type="match status" value="1"/>
</dbReference>
<accession>A0A5Q2RKT0</accession>
<keyword evidence="2 12" id="KW-0004">4Fe-4S</keyword>
<dbReference type="InterPro" id="IPR050105">
    <property type="entry name" value="MoCo_biosynth_MoaA/MoaC"/>
</dbReference>
<feature type="binding site" evidence="12">
    <location>
        <position position="72"/>
    </location>
    <ligand>
        <name>S-adenosyl-L-methionine</name>
        <dbReference type="ChEBI" id="CHEBI:59789"/>
    </ligand>
</feature>
<dbReference type="InterPro" id="IPR000385">
    <property type="entry name" value="MoaA_NifB_PqqE_Fe-S-bd_CS"/>
</dbReference>
<dbReference type="EMBL" id="CP045851">
    <property type="protein sequence ID" value="QGG96094.1"/>
    <property type="molecule type" value="Genomic_DNA"/>
</dbReference>
<comment type="pathway">
    <text evidence="12">Cofactor biosynthesis; molybdopterin biosynthesis.</text>
</comment>
<feature type="binding site" evidence="12">
    <location>
        <begin position="262"/>
        <end position="264"/>
    </location>
    <ligand>
        <name>GTP</name>
        <dbReference type="ChEBI" id="CHEBI:37565"/>
    </ligand>
</feature>
<evidence type="ECO:0000256" key="7">
    <source>
        <dbReference type="ARBA" id="ARBA00023014"/>
    </source>
</evidence>
<keyword evidence="8 12" id="KW-0342">GTP-binding</keyword>
<keyword evidence="5 12" id="KW-0547">Nucleotide-binding</keyword>
<dbReference type="Pfam" id="PF06463">
    <property type="entry name" value="Mob_synth_C"/>
    <property type="match status" value="1"/>
</dbReference>
<dbReference type="InterPro" id="IPR013483">
    <property type="entry name" value="MoaA"/>
</dbReference>
<feature type="binding site" evidence="12">
    <location>
        <position position="274"/>
    </location>
    <ligand>
        <name>[4Fe-4S] cluster</name>
        <dbReference type="ChEBI" id="CHEBI:49883"/>
        <label>2</label>
        <note>4Fe-4S-substrate</note>
    </ligand>
</feature>
<feature type="binding site" evidence="12">
    <location>
        <position position="30"/>
    </location>
    <ligand>
        <name>S-adenosyl-L-methionine</name>
        <dbReference type="ChEBI" id="CHEBI:59789"/>
    </ligand>
</feature>
<evidence type="ECO:0000256" key="9">
    <source>
        <dbReference type="ARBA" id="ARBA00023150"/>
    </source>
</evidence>
<dbReference type="GO" id="GO:0005525">
    <property type="term" value="F:GTP binding"/>
    <property type="evidence" value="ECO:0007669"/>
    <property type="project" value="UniProtKB-UniRule"/>
</dbReference>
<dbReference type="KEGG" id="atq:GH723_13855"/>
<dbReference type="InterPro" id="IPR013785">
    <property type="entry name" value="Aldolase_TIM"/>
</dbReference>
<feature type="binding site" evidence="12">
    <location>
        <position position="68"/>
    </location>
    <ligand>
        <name>GTP</name>
        <dbReference type="ChEBI" id="CHEBI:37565"/>
    </ligand>
</feature>
<comment type="subunit">
    <text evidence="12">Monomer and homodimer.</text>
</comment>
<keyword evidence="4 12" id="KW-0479">Metal-binding</keyword>
<feature type="binding site" evidence="12">
    <location>
        <position position="24"/>
    </location>
    <ligand>
        <name>[4Fe-4S] cluster</name>
        <dbReference type="ChEBI" id="CHEBI:49883"/>
        <label>1</label>
        <note>4Fe-4S-S-AdoMet</note>
    </ligand>
</feature>
<dbReference type="PROSITE" id="PS01305">
    <property type="entry name" value="MOAA_NIFB_PQQE"/>
    <property type="match status" value="1"/>
</dbReference>
<evidence type="ECO:0000259" key="13">
    <source>
        <dbReference type="PROSITE" id="PS51918"/>
    </source>
</evidence>
<feature type="domain" description="Radical SAM core" evidence="13">
    <location>
        <begin position="8"/>
        <end position="234"/>
    </location>
</feature>
<dbReference type="CDD" id="cd01335">
    <property type="entry name" value="Radical_SAM"/>
    <property type="match status" value="1"/>
</dbReference>
<feature type="binding site" evidence="12">
    <location>
        <position position="97"/>
    </location>
    <ligand>
        <name>GTP</name>
        <dbReference type="ChEBI" id="CHEBI:37565"/>
    </ligand>
</feature>
<dbReference type="PANTHER" id="PTHR22960">
    <property type="entry name" value="MOLYBDOPTERIN COFACTOR SYNTHESIS PROTEIN A"/>
    <property type="match status" value="1"/>
</dbReference>
<reference evidence="14 15" key="1">
    <citation type="submission" date="2019-11" db="EMBL/GenBank/DDBJ databases">
        <authorList>
            <person name="He Y."/>
        </authorList>
    </citation>
    <scope>NUCLEOTIDE SEQUENCE [LARGE SCALE GENOMIC DNA]</scope>
    <source>
        <strain evidence="14 15">SCSIO 58843</strain>
    </source>
</reference>
<dbReference type="InterPro" id="IPR040064">
    <property type="entry name" value="MoaA-like"/>
</dbReference>
<evidence type="ECO:0000313" key="15">
    <source>
        <dbReference type="Proteomes" id="UP000334019"/>
    </source>
</evidence>
<dbReference type="SFLD" id="SFLDG01383">
    <property type="entry name" value="cyclic_pyranopterin_phosphate"/>
    <property type="match status" value="1"/>
</dbReference>
<dbReference type="EC" id="4.1.99.22" evidence="1 12"/>
<dbReference type="PROSITE" id="PS51918">
    <property type="entry name" value="RADICAL_SAM"/>
    <property type="match status" value="1"/>
</dbReference>
<evidence type="ECO:0000256" key="8">
    <source>
        <dbReference type="ARBA" id="ARBA00023134"/>
    </source>
</evidence>
<dbReference type="GO" id="GO:0051539">
    <property type="term" value="F:4 iron, 4 sulfur cluster binding"/>
    <property type="evidence" value="ECO:0007669"/>
    <property type="project" value="UniProtKB-UniRule"/>
</dbReference>
<feature type="binding site" evidence="12">
    <location>
        <position position="121"/>
    </location>
    <ligand>
        <name>S-adenosyl-L-methionine</name>
        <dbReference type="ChEBI" id="CHEBI:59789"/>
    </ligand>
</feature>
<dbReference type="GO" id="GO:1904047">
    <property type="term" value="F:S-adenosyl-L-methionine binding"/>
    <property type="evidence" value="ECO:0007669"/>
    <property type="project" value="UniProtKB-UniRule"/>
</dbReference>
<evidence type="ECO:0000256" key="4">
    <source>
        <dbReference type="ARBA" id="ARBA00022723"/>
    </source>
</evidence>
<protein>
    <recommendedName>
        <fullName evidence="1 12">GTP 3',8-cyclase</fullName>
        <ecNumber evidence="1 12">4.1.99.22</ecNumber>
    </recommendedName>
    <alternativeName>
        <fullName evidence="12">Molybdenum cofactor biosynthesis protein A</fullName>
    </alternativeName>
</protein>
<keyword evidence="9 12" id="KW-0501">Molybdenum cofactor biosynthesis</keyword>
<dbReference type="UniPathway" id="UPA00344"/>
<evidence type="ECO:0000256" key="10">
    <source>
        <dbReference type="ARBA" id="ARBA00023239"/>
    </source>
</evidence>
<evidence type="ECO:0000256" key="3">
    <source>
        <dbReference type="ARBA" id="ARBA00022691"/>
    </source>
</evidence>
<dbReference type="GO" id="GO:0061798">
    <property type="term" value="F:GTP 3',8'-cyclase activity"/>
    <property type="evidence" value="ECO:0007669"/>
    <property type="project" value="UniProtKB-UniRule"/>
</dbReference>
<evidence type="ECO:0000256" key="5">
    <source>
        <dbReference type="ARBA" id="ARBA00022741"/>
    </source>
</evidence>
<dbReference type="Proteomes" id="UP000334019">
    <property type="component" value="Chromosome"/>
</dbReference>
<dbReference type="GO" id="GO:0006777">
    <property type="term" value="P:Mo-molybdopterin cofactor biosynthetic process"/>
    <property type="evidence" value="ECO:0007669"/>
    <property type="project" value="UniProtKB-UniRule"/>
</dbReference>
<keyword evidence="10 12" id="KW-0456">Lyase</keyword>
<feature type="binding site" evidence="12">
    <location>
        <position position="28"/>
    </location>
    <ligand>
        <name>[4Fe-4S] cluster</name>
        <dbReference type="ChEBI" id="CHEBI:49883"/>
        <label>1</label>
        <note>4Fe-4S-S-AdoMet</note>
    </ligand>
</feature>
<dbReference type="Gene3D" id="3.20.20.70">
    <property type="entry name" value="Aldolase class I"/>
    <property type="match status" value="1"/>
</dbReference>
<comment type="cofactor">
    <cofactor evidence="12">
        <name>[4Fe-4S] cluster</name>
        <dbReference type="ChEBI" id="CHEBI:49883"/>
    </cofactor>
    <text evidence="12">Binds 2 [4Fe-4S] clusters. Binds 1 [4Fe-4S] cluster coordinated with 3 cysteines and an exchangeable S-adenosyl-L-methionine and 1 [4Fe-4S] cluster coordinated with 3 cysteines and the GTP-derived substrate.</text>
</comment>
<comment type="catalytic activity">
    <reaction evidence="11 12">
        <text>GTP + AH2 + S-adenosyl-L-methionine = (8S)-3',8-cyclo-7,8-dihydroguanosine 5'-triphosphate + 5'-deoxyadenosine + L-methionine + A + H(+)</text>
        <dbReference type="Rhea" id="RHEA:49576"/>
        <dbReference type="ChEBI" id="CHEBI:13193"/>
        <dbReference type="ChEBI" id="CHEBI:15378"/>
        <dbReference type="ChEBI" id="CHEBI:17319"/>
        <dbReference type="ChEBI" id="CHEBI:17499"/>
        <dbReference type="ChEBI" id="CHEBI:37565"/>
        <dbReference type="ChEBI" id="CHEBI:57844"/>
        <dbReference type="ChEBI" id="CHEBI:59789"/>
        <dbReference type="ChEBI" id="CHEBI:131766"/>
        <dbReference type="EC" id="4.1.99.22"/>
    </reaction>
</comment>
<feature type="binding site" evidence="12">
    <location>
        <position position="31"/>
    </location>
    <ligand>
        <name>[4Fe-4S] cluster</name>
        <dbReference type="ChEBI" id="CHEBI:49883"/>
        <label>1</label>
        <note>4Fe-4S-S-AdoMet</note>
    </ligand>
</feature>
<evidence type="ECO:0000256" key="6">
    <source>
        <dbReference type="ARBA" id="ARBA00023004"/>
    </source>
</evidence>
<comment type="similarity">
    <text evidence="12">Belongs to the radical SAM superfamily. MoaA family.</text>
</comment>